<feature type="chain" id="PRO_5037317957" evidence="2">
    <location>
        <begin position="22"/>
        <end position="412"/>
    </location>
</feature>
<evidence type="ECO:0000313" key="5">
    <source>
        <dbReference type="WBParaSite" id="Minc3s00138g05789"/>
    </source>
</evidence>
<dbReference type="SUPFAM" id="SSF53300">
    <property type="entry name" value="vWA-like"/>
    <property type="match status" value="1"/>
</dbReference>
<keyword evidence="2" id="KW-0732">Signal</keyword>
<evidence type="ECO:0000259" key="3">
    <source>
        <dbReference type="PROSITE" id="PS50234"/>
    </source>
</evidence>
<sequence>MFYLVLIFLFFIIYFIKKNTGDDSYGGVQGAGSNLANLASVGSSPVKPSSPSYSTISTNIPPINSPSPVPSLAIQNTENYVNEAITTTQVSQNNAGVAALTSNPPTKIAEISTGGPSTLYPPISSSIEYSPSTPSPYINSNAPNYNQQNSNINSNSPPNYNQPNSAPTYNQPQYALPPAISPYEVKPAQDSNAVPAVPSADAYEASVLEQTVGVIVTTSIIPTTETLTTTISTTTRVPPCGPDVLFVLDSTGSVRNVYEAQRGYILDVVQQMDIASDGQHVGLIIYSSKLRQRIVVNLDESLTKEQFLKIVHELPYHGGITATGAALSLTIKALEKRRPSKRTLVILFTDGFTYDDWEEQSRTLLSKGVEVIVAGDAQSYLRPVLDKIAGDPSKVLLGQENKPKVLDYLRCR</sequence>
<name>A0A914KVY4_MELIC</name>
<dbReference type="Pfam" id="PF00092">
    <property type="entry name" value="VWA"/>
    <property type="match status" value="1"/>
</dbReference>
<dbReference type="SMART" id="SM00327">
    <property type="entry name" value="VWA"/>
    <property type="match status" value="1"/>
</dbReference>
<proteinExistence type="predicted"/>
<protein>
    <submittedName>
        <fullName evidence="5">VWFA domain-containing protein</fullName>
    </submittedName>
</protein>
<feature type="region of interest" description="Disordered" evidence="1">
    <location>
        <begin position="131"/>
        <end position="171"/>
    </location>
</feature>
<dbReference type="AlphaFoldDB" id="A0A914KVY4"/>
<keyword evidence="4" id="KW-1185">Reference proteome</keyword>
<dbReference type="Gene3D" id="3.40.50.410">
    <property type="entry name" value="von Willebrand factor, type A domain"/>
    <property type="match status" value="1"/>
</dbReference>
<dbReference type="InterPro" id="IPR002035">
    <property type="entry name" value="VWF_A"/>
</dbReference>
<dbReference type="PANTHER" id="PTHR24020:SF84">
    <property type="entry name" value="VWFA DOMAIN-CONTAINING PROTEIN"/>
    <property type="match status" value="1"/>
</dbReference>
<evidence type="ECO:0000256" key="1">
    <source>
        <dbReference type="SAM" id="MobiDB-lite"/>
    </source>
</evidence>
<evidence type="ECO:0000256" key="2">
    <source>
        <dbReference type="SAM" id="SignalP"/>
    </source>
</evidence>
<dbReference type="InterPro" id="IPR036465">
    <property type="entry name" value="vWFA_dom_sf"/>
</dbReference>
<dbReference type="InterPro" id="IPR050525">
    <property type="entry name" value="ECM_Assembly_Org"/>
</dbReference>
<feature type="signal peptide" evidence="2">
    <location>
        <begin position="1"/>
        <end position="21"/>
    </location>
</feature>
<feature type="compositionally biased region" description="Low complexity" evidence="1">
    <location>
        <begin position="131"/>
        <end position="167"/>
    </location>
</feature>
<dbReference type="Proteomes" id="UP000887563">
    <property type="component" value="Unplaced"/>
</dbReference>
<feature type="domain" description="VWFA" evidence="3">
    <location>
        <begin position="243"/>
        <end position="412"/>
    </location>
</feature>
<reference evidence="5" key="1">
    <citation type="submission" date="2022-11" db="UniProtKB">
        <authorList>
            <consortium name="WormBaseParasite"/>
        </authorList>
    </citation>
    <scope>IDENTIFICATION</scope>
</reference>
<dbReference type="PANTHER" id="PTHR24020">
    <property type="entry name" value="COLLAGEN ALPHA"/>
    <property type="match status" value="1"/>
</dbReference>
<dbReference type="PROSITE" id="PS50234">
    <property type="entry name" value="VWFA"/>
    <property type="match status" value="1"/>
</dbReference>
<organism evidence="4 5">
    <name type="scientific">Meloidogyne incognita</name>
    <name type="common">Southern root-knot nematode worm</name>
    <name type="synonym">Oxyuris incognita</name>
    <dbReference type="NCBI Taxonomy" id="6306"/>
    <lineage>
        <taxon>Eukaryota</taxon>
        <taxon>Metazoa</taxon>
        <taxon>Ecdysozoa</taxon>
        <taxon>Nematoda</taxon>
        <taxon>Chromadorea</taxon>
        <taxon>Rhabditida</taxon>
        <taxon>Tylenchina</taxon>
        <taxon>Tylenchomorpha</taxon>
        <taxon>Tylenchoidea</taxon>
        <taxon>Meloidogynidae</taxon>
        <taxon>Meloidogyninae</taxon>
        <taxon>Meloidogyne</taxon>
        <taxon>Meloidogyne incognita group</taxon>
    </lineage>
</organism>
<dbReference type="WBParaSite" id="Minc3s00138g05789">
    <property type="protein sequence ID" value="Minc3s00138g05789"/>
    <property type="gene ID" value="Minc3s00138g05789"/>
</dbReference>
<accession>A0A914KVY4</accession>
<evidence type="ECO:0000313" key="4">
    <source>
        <dbReference type="Proteomes" id="UP000887563"/>
    </source>
</evidence>